<name>A0A9N9CUB2_9GLOM</name>
<dbReference type="Proteomes" id="UP000789831">
    <property type="component" value="Unassembled WGS sequence"/>
</dbReference>
<evidence type="ECO:0000313" key="2">
    <source>
        <dbReference type="Proteomes" id="UP000789831"/>
    </source>
</evidence>
<protein>
    <submittedName>
        <fullName evidence="1">468_t:CDS:1</fullName>
    </submittedName>
</protein>
<reference evidence="1" key="1">
    <citation type="submission" date="2021-06" db="EMBL/GenBank/DDBJ databases">
        <authorList>
            <person name="Kallberg Y."/>
            <person name="Tangrot J."/>
            <person name="Rosling A."/>
        </authorList>
    </citation>
    <scope>NUCLEOTIDE SEQUENCE</scope>
    <source>
        <strain evidence="1">MT106</strain>
    </source>
</reference>
<sequence length="90" mass="10146">MPLHDDNTCFWVYCSIDNTPAQRFGWRFAISTARSSDLGPRSSVITVMVAAFGSDWSLGNNLVVDIQYVPKQNRGRNSSCFTLSQELNRK</sequence>
<evidence type="ECO:0000313" key="1">
    <source>
        <dbReference type="EMBL" id="CAG8612929.1"/>
    </source>
</evidence>
<proteinExistence type="predicted"/>
<comment type="caution">
    <text evidence="1">The sequence shown here is derived from an EMBL/GenBank/DDBJ whole genome shotgun (WGS) entry which is preliminary data.</text>
</comment>
<organism evidence="1 2">
    <name type="scientific">Ambispora gerdemannii</name>
    <dbReference type="NCBI Taxonomy" id="144530"/>
    <lineage>
        <taxon>Eukaryota</taxon>
        <taxon>Fungi</taxon>
        <taxon>Fungi incertae sedis</taxon>
        <taxon>Mucoromycota</taxon>
        <taxon>Glomeromycotina</taxon>
        <taxon>Glomeromycetes</taxon>
        <taxon>Archaeosporales</taxon>
        <taxon>Ambisporaceae</taxon>
        <taxon>Ambispora</taxon>
    </lineage>
</organism>
<dbReference type="AlphaFoldDB" id="A0A9N9CUB2"/>
<dbReference type="EMBL" id="CAJVPL010002526">
    <property type="protein sequence ID" value="CAG8612929.1"/>
    <property type="molecule type" value="Genomic_DNA"/>
</dbReference>
<accession>A0A9N9CUB2</accession>
<gene>
    <name evidence="1" type="ORF">AGERDE_LOCUS9683</name>
</gene>
<keyword evidence="2" id="KW-1185">Reference proteome</keyword>